<organism evidence="1 2">
    <name type="scientific">Labilibaculum antarcticum</name>
    <dbReference type="NCBI Taxonomy" id="1717717"/>
    <lineage>
        <taxon>Bacteria</taxon>
        <taxon>Pseudomonadati</taxon>
        <taxon>Bacteroidota</taxon>
        <taxon>Bacteroidia</taxon>
        <taxon>Marinilabiliales</taxon>
        <taxon>Marinifilaceae</taxon>
        <taxon>Labilibaculum</taxon>
    </lineage>
</organism>
<dbReference type="GO" id="GO:0003677">
    <property type="term" value="F:DNA binding"/>
    <property type="evidence" value="ECO:0007669"/>
    <property type="project" value="InterPro"/>
</dbReference>
<dbReference type="GO" id="GO:0006313">
    <property type="term" value="P:DNA transposition"/>
    <property type="evidence" value="ECO:0007669"/>
    <property type="project" value="InterPro"/>
</dbReference>
<proteinExistence type="predicted"/>
<dbReference type="AlphaFoldDB" id="A0A1Y1CJB5"/>
<dbReference type="GO" id="GO:0004803">
    <property type="term" value="F:transposase activity"/>
    <property type="evidence" value="ECO:0007669"/>
    <property type="project" value="InterPro"/>
</dbReference>
<sequence length="85" mass="10508">MDRIPKIKKWRPYPLKKGSLASILRSYKSAVRKEARKIDSDFEWPERFHDHIIRDDQEYLRIANYINNNPRKRGEYKNKFFEFTF</sequence>
<evidence type="ECO:0008006" key="3">
    <source>
        <dbReference type="Google" id="ProtNLM"/>
    </source>
</evidence>
<dbReference type="EMBL" id="AP018042">
    <property type="protein sequence ID" value="BAX80173.1"/>
    <property type="molecule type" value="Genomic_DNA"/>
</dbReference>
<dbReference type="Proteomes" id="UP000218267">
    <property type="component" value="Chromosome"/>
</dbReference>
<reference evidence="1 2" key="1">
    <citation type="journal article" date="2018" name="Mar. Genomics">
        <title>Complete genome sequence of Marinifilaceae bacterium strain SPP2, isolated from the Antarctic marine sediment.</title>
        <authorList>
            <person name="Watanabe M."/>
            <person name="Kojima H."/>
            <person name="Fukui M."/>
        </authorList>
    </citation>
    <scope>NUCLEOTIDE SEQUENCE [LARGE SCALE GENOMIC DNA]</scope>
    <source>
        <strain evidence="1 2">SPP2</strain>
    </source>
</reference>
<accession>A0A1Y1CJB5</accession>
<dbReference type="InterPro" id="IPR036515">
    <property type="entry name" value="Transposase_17_sf"/>
</dbReference>
<name>A0A1Y1CJB5_9BACT</name>
<dbReference type="KEGG" id="mbas:ALGA_1799"/>
<reference evidence="2" key="2">
    <citation type="journal article" date="2020" name="Antonie Van Leeuwenhoek">
        <title>Labilibaculum antarcticum sp. nov., a novel facultative anaerobic, psychrotorelant bacterium isolated from marine sediment of Antarctica.</title>
        <authorList>
            <person name="Watanabe M."/>
            <person name="Kojima H."/>
            <person name="Fukui M."/>
        </authorList>
    </citation>
    <scope>NUCLEOTIDE SEQUENCE [LARGE SCALE GENOMIC DNA]</scope>
    <source>
        <strain evidence="2">SPP2</strain>
    </source>
</reference>
<keyword evidence="2" id="KW-1185">Reference proteome</keyword>
<evidence type="ECO:0000313" key="1">
    <source>
        <dbReference type="EMBL" id="BAX80173.1"/>
    </source>
</evidence>
<evidence type="ECO:0000313" key="2">
    <source>
        <dbReference type="Proteomes" id="UP000218267"/>
    </source>
</evidence>
<dbReference type="Gene3D" id="3.30.70.1290">
    <property type="entry name" value="Transposase IS200-like"/>
    <property type="match status" value="1"/>
</dbReference>
<gene>
    <name evidence="1" type="ORF">ALGA_1799</name>
</gene>
<protein>
    <recommendedName>
        <fullName evidence="3">Transposase IS200-like domain-containing protein</fullName>
    </recommendedName>
</protein>
<dbReference type="SUPFAM" id="SSF143422">
    <property type="entry name" value="Transposase IS200-like"/>
    <property type="match status" value="1"/>
</dbReference>